<dbReference type="AlphaFoldDB" id="A0A2Z2MI96"/>
<dbReference type="KEGG" id="tprf:A3L09_02140"/>
<dbReference type="Proteomes" id="UP000250179">
    <property type="component" value="Chromosome"/>
</dbReference>
<dbReference type="RefSeq" id="WP_088857417.1">
    <property type="nucleotide sequence ID" value="NZ_CP014862.1"/>
</dbReference>
<sequence length="252" mass="29475">MRADRVREIVEKIESLHREFESRFPLLYEEKSYEGLYDAVKRLYAITSEKMDLAGELYREITPIGGEVESTAKELQRSEHQMKFRLEEIMTILSKPEGYSERTRLKAALERLVHFHRIHDYTVRQALQVIGREIESLEFIERMGVESENQKKAPASIIERLKRIDEIEETLTKTLAFMRRLYLHPGDVHKVEEALISWHRMGLLWVEARNVEKMSGVKSADEILEGLTLIGVVERKERGGESVYRHRSFSSG</sequence>
<dbReference type="EMBL" id="CP014862">
    <property type="protein sequence ID" value="ASJ02151.1"/>
    <property type="molecule type" value="Genomic_DNA"/>
</dbReference>
<organism evidence="1 2">
    <name type="scientific">Thermococcus profundus</name>
    <dbReference type="NCBI Taxonomy" id="49899"/>
    <lineage>
        <taxon>Archaea</taxon>
        <taxon>Methanobacteriati</taxon>
        <taxon>Methanobacteriota</taxon>
        <taxon>Thermococci</taxon>
        <taxon>Thermococcales</taxon>
        <taxon>Thermococcaceae</taxon>
        <taxon>Thermococcus</taxon>
    </lineage>
</organism>
<name>A0A2Z2MI96_THEPR</name>
<accession>A0A2Z2MI96</accession>
<dbReference type="GeneID" id="33319172"/>
<proteinExistence type="predicted"/>
<evidence type="ECO:0000313" key="2">
    <source>
        <dbReference type="Proteomes" id="UP000250179"/>
    </source>
</evidence>
<keyword evidence="2" id="KW-1185">Reference proteome</keyword>
<gene>
    <name evidence="1" type="ORF">A3L09_02140</name>
</gene>
<evidence type="ECO:0000313" key="1">
    <source>
        <dbReference type="EMBL" id="ASJ02151.1"/>
    </source>
</evidence>
<reference evidence="1 2" key="1">
    <citation type="submission" date="2016-03" db="EMBL/GenBank/DDBJ databases">
        <title>Complete genome sequence of Thermococcus profundus strain DT5432.</title>
        <authorList>
            <person name="Oger P.M."/>
        </authorList>
    </citation>
    <scope>NUCLEOTIDE SEQUENCE [LARGE SCALE GENOMIC DNA]</scope>
    <source>
        <strain evidence="1 2">DT 5432</strain>
    </source>
</reference>
<protein>
    <submittedName>
        <fullName evidence="1">Uncharacterized protein</fullName>
    </submittedName>
</protein>
<dbReference type="OrthoDB" id="103621at2157"/>